<keyword evidence="5" id="KW-1185">Reference proteome</keyword>
<dbReference type="Proteomes" id="UP001147747">
    <property type="component" value="Unassembled WGS sequence"/>
</dbReference>
<dbReference type="PANTHER" id="PTHR34997">
    <property type="entry name" value="AM15"/>
    <property type="match status" value="1"/>
</dbReference>
<dbReference type="AlphaFoldDB" id="A0A9X0BD61"/>
<dbReference type="EMBL" id="JAPZBU010000004">
    <property type="protein sequence ID" value="KAJ5408402.1"/>
    <property type="molecule type" value="Genomic_DNA"/>
</dbReference>
<gene>
    <name evidence="4" type="ORF">N7509_002285</name>
</gene>
<dbReference type="Gene3D" id="3.10.350.10">
    <property type="entry name" value="LysM domain"/>
    <property type="match status" value="2"/>
</dbReference>
<feature type="domain" description="LysM" evidence="3">
    <location>
        <begin position="92"/>
        <end position="137"/>
    </location>
</feature>
<protein>
    <recommendedName>
        <fullName evidence="3">LysM domain-containing protein</fullName>
    </recommendedName>
</protein>
<dbReference type="GeneID" id="81365902"/>
<dbReference type="InterPro" id="IPR036779">
    <property type="entry name" value="LysM_dom_sf"/>
</dbReference>
<dbReference type="PANTHER" id="PTHR34997:SF16">
    <property type="entry name" value="LYSM DOMAIN-CONTAINING PROTEIN"/>
    <property type="match status" value="1"/>
</dbReference>
<dbReference type="CDD" id="cd00118">
    <property type="entry name" value="LysM"/>
    <property type="match status" value="1"/>
</dbReference>
<comment type="caution">
    <text evidence="4">The sequence shown here is derived from an EMBL/GenBank/DDBJ whole genome shotgun (WGS) entry which is preliminary data.</text>
</comment>
<accession>A0A9X0BD61</accession>
<dbReference type="GO" id="GO:0008061">
    <property type="term" value="F:chitin binding"/>
    <property type="evidence" value="ECO:0007669"/>
    <property type="project" value="UniProtKB-KW"/>
</dbReference>
<organism evidence="4 5">
    <name type="scientific">Penicillium cosmopolitanum</name>
    <dbReference type="NCBI Taxonomy" id="1131564"/>
    <lineage>
        <taxon>Eukaryota</taxon>
        <taxon>Fungi</taxon>
        <taxon>Dikarya</taxon>
        <taxon>Ascomycota</taxon>
        <taxon>Pezizomycotina</taxon>
        <taxon>Eurotiomycetes</taxon>
        <taxon>Eurotiomycetidae</taxon>
        <taxon>Eurotiales</taxon>
        <taxon>Aspergillaceae</taxon>
        <taxon>Penicillium</taxon>
    </lineage>
</organism>
<dbReference type="InterPro" id="IPR052210">
    <property type="entry name" value="LysM1-like"/>
</dbReference>
<dbReference type="OrthoDB" id="5985073at2759"/>
<evidence type="ECO:0000259" key="3">
    <source>
        <dbReference type="PROSITE" id="PS51782"/>
    </source>
</evidence>
<evidence type="ECO:0000256" key="1">
    <source>
        <dbReference type="ARBA" id="ARBA00022669"/>
    </source>
</evidence>
<proteinExistence type="predicted"/>
<sequence>MSADVIDGFKSSPIHETPVEELCSFCNVQRHQMKQTSPYSLYDRNDKLNLEHINYVCNLNLPTAMPNLVLSESPHIEQTSYFGPGGHCASNLLYTASAGDTCNSIATQFNVASAHVKGMNWQPIDCFAIPEGTRVCIPFRCKTYTLMDGDTCDSIERELDLKPWLLLSAVREYNRWVNEDCSNLHEASDALFGHVICVGPTGDLVLDA</sequence>
<dbReference type="PROSITE" id="PS51782">
    <property type="entry name" value="LYSM"/>
    <property type="match status" value="1"/>
</dbReference>
<dbReference type="SUPFAM" id="SSF54106">
    <property type="entry name" value="LysM domain"/>
    <property type="match status" value="1"/>
</dbReference>
<keyword evidence="1" id="KW-0147">Chitin-binding</keyword>
<evidence type="ECO:0000313" key="5">
    <source>
        <dbReference type="Proteomes" id="UP001147747"/>
    </source>
</evidence>
<keyword evidence="2" id="KW-0843">Virulence</keyword>
<reference evidence="4" key="2">
    <citation type="journal article" date="2023" name="IMA Fungus">
        <title>Comparative genomic study of the Penicillium genus elucidates a diverse pangenome and 15 lateral gene transfer events.</title>
        <authorList>
            <person name="Petersen C."/>
            <person name="Sorensen T."/>
            <person name="Nielsen M.R."/>
            <person name="Sondergaard T.E."/>
            <person name="Sorensen J.L."/>
            <person name="Fitzpatrick D.A."/>
            <person name="Frisvad J.C."/>
            <person name="Nielsen K.L."/>
        </authorList>
    </citation>
    <scope>NUCLEOTIDE SEQUENCE</scope>
    <source>
        <strain evidence="4">IBT 29677</strain>
    </source>
</reference>
<dbReference type="RefSeq" id="XP_056492717.1">
    <property type="nucleotide sequence ID" value="XM_056626922.1"/>
</dbReference>
<evidence type="ECO:0000256" key="2">
    <source>
        <dbReference type="ARBA" id="ARBA00023026"/>
    </source>
</evidence>
<reference evidence="4" key="1">
    <citation type="submission" date="2022-12" db="EMBL/GenBank/DDBJ databases">
        <authorList>
            <person name="Petersen C."/>
        </authorList>
    </citation>
    <scope>NUCLEOTIDE SEQUENCE</scope>
    <source>
        <strain evidence="4">IBT 29677</strain>
    </source>
</reference>
<dbReference type="Pfam" id="PF01476">
    <property type="entry name" value="LysM"/>
    <property type="match status" value="1"/>
</dbReference>
<name>A0A9X0BD61_9EURO</name>
<dbReference type="InterPro" id="IPR018392">
    <property type="entry name" value="LysM"/>
</dbReference>
<evidence type="ECO:0000313" key="4">
    <source>
        <dbReference type="EMBL" id="KAJ5408402.1"/>
    </source>
</evidence>